<proteinExistence type="predicted"/>
<gene>
    <name evidence="1" type="ordered locus">LIV_0462</name>
</gene>
<dbReference type="AlphaFoldDB" id="G2ZBS2"/>
<dbReference type="Proteomes" id="UP000001286">
    <property type="component" value="Chromosome"/>
</dbReference>
<accession>G2ZBS2</accession>
<reference evidence="1 2" key="1">
    <citation type="journal article" date="2011" name="J. Bacteriol.">
        <title>Complete genome sequence of the animal pathogen Listeria ivanovii, which provides insights into host specificities and evolution of the genus Listeria.</title>
        <authorList>
            <person name="Buchrieser C."/>
            <person name="Rusniok C."/>
            <person name="Garrido P."/>
            <person name="Hain T."/>
            <person name="Scortti M."/>
            <person name="Lampidis R."/>
            <person name="Karst U."/>
            <person name="Chakraborty T."/>
            <person name="Cossart P."/>
            <person name="Kreft J."/>
            <person name="Vazquez-Boland J.A."/>
            <person name="Goebel W."/>
            <person name="Glaser P."/>
        </authorList>
    </citation>
    <scope>NUCLEOTIDE SEQUENCE [LARGE SCALE GENOMIC DNA]</scope>
    <source>
        <strain evidence="2">ATCC BAA-678 / PAM 55</strain>
    </source>
</reference>
<name>G2ZBS2_LISIP</name>
<dbReference type="KEGG" id="liv:LIV_0462"/>
<evidence type="ECO:0000313" key="1">
    <source>
        <dbReference type="EMBL" id="CBW84937.1"/>
    </source>
</evidence>
<protein>
    <submittedName>
        <fullName evidence="1">Uncharacterized protein</fullName>
    </submittedName>
</protein>
<dbReference type="HOGENOM" id="CLU_2717548_0_0_9"/>
<dbReference type="EMBL" id="FR687253">
    <property type="protein sequence ID" value="CBW84937.1"/>
    <property type="molecule type" value="Genomic_DNA"/>
</dbReference>
<evidence type="ECO:0000313" key="2">
    <source>
        <dbReference type="Proteomes" id="UP000001286"/>
    </source>
</evidence>
<sequence length="72" mass="7779">MFVISKYNKSVATIGGIPAISTILLGKNVQYPNKNNIPHTKTDGTHAFVRVATTSPINKISTTMTKANICDM</sequence>
<organism evidence="1 2">
    <name type="scientific">Listeria ivanovii (strain ATCC BAA-678 / PAM 55)</name>
    <dbReference type="NCBI Taxonomy" id="881621"/>
    <lineage>
        <taxon>Bacteria</taxon>
        <taxon>Bacillati</taxon>
        <taxon>Bacillota</taxon>
        <taxon>Bacilli</taxon>
        <taxon>Bacillales</taxon>
        <taxon>Listeriaceae</taxon>
        <taxon>Listeria</taxon>
    </lineage>
</organism>